<dbReference type="InterPro" id="IPR052351">
    <property type="entry name" value="Ornithine_N-alpha-AT"/>
</dbReference>
<comment type="pathway">
    <text evidence="1">Lipid metabolism.</text>
</comment>
<comment type="function">
    <text evidence="9">Catalyzes the first step in the biosynthesis of ornithine lipids, which are phosphorus-free membrane lipids. Catalyzes the 3-hydroxyacyl-acyl carrier protein-dependent acylation of ornithine to form lyso-ornithine lipid (LOL).</text>
</comment>
<dbReference type="Pfam" id="PF13444">
    <property type="entry name" value="Acetyltransf_5"/>
    <property type="match status" value="1"/>
</dbReference>
<evidence type="ECO:0000256" key="9">
    <source>
        <dbReference type="ARBA" id="ARBA00045724"/>
    </source>
</evidence>
<keyword evidence="12" id="KW-1185">Reference proteome</keyword>
<dbReference type="Gene3D" id="3.40.630.30">
    <property type="match status" value="1"/>
</dbReference>
<dbReference type="InterPro" id="IPR016181">
    <property type="entry name" value="Acyl_CoA_acyltransferase"/>
</dbReference>
<comment type="caution">
    <text evidence="11">The sequence shown here is derived from an EMBL/GenBank/DDBJ whole genome shotgun (WGS) entry which is preliminary data.</text>
</comment>
<keyword evidence="2" id="KW-0444">Lipid biosynthesis</keyword>
<protein>
    <recommendedName>
        <fullName evidence="8">L-ornithine N(alpha)-acyltransferase</fullName>
        <ecNumber evidence="7">2.3.2.30</ecNumber>
    </recommendedName>
</protein>
<proteinExistence type="inferred from homology"/>
<comment type="catalytic activity">
    <reaction evidence="10">
        <text>a (3R)-hydroxyacyl-[ACP] + L-ornithine = a lyso-ornithine lipid + holo-[ACP] + H(+)</text>
        <dbReference type="Rhea" id="RHEA:20633"/>
        <dbReference type="Rhea" id="RHEA-COMP:9685"/>
        <dbReference type="Rhea" id="RHEA-COMP:9945"/>
        <dbReference type="ChEBI" id="CHEBI:15378"/>
        <dbReference type="ChEBI" id="CHEBI:46911"/>
        <dbReference type="ChEBI" id="CHEBI:64479"/>
        <dbReference type="ChEBI" id="CHEBI:78827"/>
        <dbReference type="ChEBI" id="CHEBI:138482"/>
        <dbReference type="EC" id="2.3.2.30"/>
    </reaction>
    <physiologicalReaction direction="left-to-right" evidence="10">
        <dbReference type="Rhea" id="RHEA:20634"/>
    </physiologicalReaction>
</comment>
<evidence type="ECO:0000256" key="1">
    <source>
        <dbReference type="ARBA" id="ARBA00005189"/>
    </source>
</evidence>
<evidence type="ECO:0000256" key="2">
    <source>
        <dbReference type="ARBA" id="ARBA00022516"/>
    </source>
</evidence>
<dbReference type="SUPFAM" id="SSF55729">
    <property type="entry name" value="Acyl-CoA N-acyltransferases (Nat)"/>
    <property type="match status" value="1"/>
</dbReference>
<dbReference type="EMBL" id="WIND01000007">
    <property type="protein sequence ID" value="MSU90209.1"/>
    <property type="molecule type" value="Genomic_DNA"/>
</dbReference>
<evidence type="ECO:0000313" key="12">
    <source>
        <dbReference type="Proteomes" id="UP000474957"/>
    </source>
</evidence>
<dbReference type="AlphaFoldDB" id="A0A6L5Z1P1"/>
<gene>
    <name evidence="11" type="ORF">GE300_11360</name>
</gene>
<keyword evidence="5" id="KW-0012">Acyltransferase</keyword>
<sequence>MELDASRFDIRLAANDAEVAAAQRLRYRVFVEEMGAPAADADHARRLEKDRFDPHFDHLIMIDRQRAADDPLDRVVGVYRLLPGERARQAGGFYGASEYDLSPLEAQPRRTLELGRSCVAADYRGSAAMHLMWTALARYVTEREIEILFGVASFHGTDPEAVAPALSYLHHRHLAPPDLRVRAQPEGFVAMDRLPPAALDARAAVRQIPNLIKAYLRLGGFVGEGAFVDRDFNTIDVCLLMDTARMVGKYKTLYAGGAHAA</sequence>
<evidence type="ECO:0000256" key="3">
    <source>
        <dbReference type="ARBA" id="ARBA00022679"/>
    </source>
</evidence>
<evidence type="ECO:0000256" key="6">
    <source>
        <dbReference type="ARBA" id="ARBA00038095"/>
    </source>
</evidence>
<keyword evidence="4" id="KW-0443">Lipid metabolism</keyword>
<organism evidence="11 12">
    <name type="scientific">Halovulum marinum</name>
    <dbReference type="NCBI Taxonomy" id="2662447"/>
    <lineage>
        <taxon>Bacteria</taxon>
        <taxon>Pseudomonadati</taxon>
        <taxon>Pseudomonadota</taxon>
        <taxon>Alphaproteobacteria</taxon>
        <taxon>Rhodobacterales</taxon>
        <taxon>Paracoccaceae</taxon>
        <taxon>Halovulum</taxon>
    </lineage>
</organism>
<evidence type="ECO:0000256" key="5">
    <source>
        <dbReference type="ARBA" id="ARBA00023315"/>
    </source>
</evidence>
<comment type="similarity">
    <text evidence="6">Belongs to the acetyltransferase family. OlsB subfamily.</text>
</comment>
<dbReference type="GO" id="GO:0006629">
    <property type="term" value="P:lipid metabolic process"/>
    <property type="evidence" value="ECO:0007669"/>
    <property type="project" value="UniProtKB-KW"/>
</dbReference>
<dbReference type="RefSeq" id="WP_154446682.1">
    <property type="nucleotide sequence ID" value="NZ_WIND01000007.1"/>
</dbReference>
<accession>A0A6L5Z1P1</accession>
<keyword evidence="3 11" id="KW-0808">Transferase</keyword>
<dbReference type="Proteomes" id="UP000474957">
    <property type="component" value="Unassembled WGS sequence"/>
</dbReference>
<dbReference type="EC" id="2.3.2.30" evidence="7"/>
<reference evidence="11 12" key="1">
    <citation type="submission" date="2019-10" db="EMBL/GenBank/DDBJ databases">
        <title>Cognatihalovulum marinum gen. nov. sp. nov., a new member of the family Rhodobacteraceae isolated from deep seawater of the Northwest Indian Ocean.</title>
        <authorList>
            <person name="Ruan C."/>
            <person name="Wang J."/>
            <person name="Zheng X."/>
            <person name="Song L."/>
            <person name="Zhu Y."/>
            <person name="Huang Y."/>
            <person name="Lu Z."/>
            <person name="Du W."/>
            <person name="Huang L."/>
            <person name="Dai X."/>
        </authorList>
    </citation>
    <scope>NUCLEOTIDE SEQUENCE [LARGE SCALE GENOMIC DNA]</scope>
    <source>
        <strain evidence="11 12">2CG4</strain>
    </source>
</reference>
<evidence type="ECO:0000313" key="11">
    <source>
        <dbReference type="EMBL" id="MSU90209.1"/>
    </source>
</evidence>
<evidence type="ECO:0000256" key="7">
    <source>
        <dbReference type="ARBA" id="ARBA00039058"/>
    </source>
</evidence>
<evidence type="ECO:0000256" key="10">
    <source>
        <dbReference type="ARBA" id="ARBA00047785"/>
    </source>
</evidence>
<name>A0A6L5Z1P1_9RHOB</name>
<dbReference type="PANTHER" id="PTHR37323">
    <property type="entry name" value="GCN5-RELATED N-ACETYLTRANSFERASE"/>
    <property type="match status" value="1"/>
</dbReference>
<dbReference type="GO" id="GO:0043810">
    <property type="term" value="F:ornithine-acyl [acyl carrier protein] N-acyltransferase activity"/>
    <property type="evidence" value="ECO:0007669"/>
    <property type="project" value="UniProtKB-EC"/>
</dbReference>
<dbReference type="PANTHER" id="PTHR37323:SF1">
    <property type="entry name" value="L-ORNITHINE N(ALPHA)-ACYLTRANSFERASE"/>
    <property type="match status" value="1"/>
</dbReference>
<evidence type="ECO:0000256" key="4">
    <source>
        <dbReference type="ARBA" id="ARBA00023098"/>
    </source>
</evidence>
<evidence type="ECO:0000256" key="8">
    <source>
        <dbReference type="ARBA" id="ARBA00039866"/>
    </source>
</evidence>